<dbReference type="InterPro" id="IPR028994">
    <property type="entry name" value="Integrin_alpha_N"/>
</dbReference>
<dbReference type="SUPFAM" id="SSF51126">
    <property type="entry name" value="Pectin lyase-like"/>
    <property type="match status" value="1"/>
</dbReference>
<organism evidence="2 3">
    <name type="scientific">Thecamonas trahens ATCC 50062</name>
    <dbReference type="NCBI Taxonomy" id="461836"/>
    <lineage>
        <taxon>Eukaryota</taxon>
        <taxon>Apusozoa</taxon>
        <taxon>Apusomonadida</taxon>
        <taxon>Apusomonadidae</taxon>
        <taxon>Thecamonas</taxon>
    </lineage>
</organism>
<dbReference type="Gene3D" id="2.130.10.130">
    <property type="entry name" value="Integrin alpha, N-terminal"/>
    <property type="match status" value="2"/>
</dbReference>
<dbReference type="InterPro" id="IPR013517">
    <property type="entry name" value="FG-GAP"/>
</dbReference>
<sequence>MAVADFTGDGCPDVVVSYHSFVKAYKCTDGKGGAFAHYETLTSSVSHAADIAAGHIDNNGYIDVATVSKNNADVIYFLNHGTFFGSQVVLKSTAEAIHAVAFGRMNNDGYDDLVVADRHYIHWFARQAGGGYVTGTETVVSYIVDVYFGRIATGHMNADSYTDVVSASYGHDNIDIHLSNNAAGSSFTTSYVTSSLNTNDLVLADLDQDGINDIIYVSPTLGRLGVLINSGVATFSHHTITSSLASARGVSVTDWNHDGIPDILAGSSSHLKVFLNSGSGTAYTSHPIDGTTSSVRDVGVFPVNDGLIAVAALDNRPYFTDIYTDIGKFGAGTQIDSGLGDPGPRATAIADLDSDGDGDIVAAMAGGSLVWYRNDNEDGTFTAAITVDASTPSGPRSLAVADLDADGALDIVLVTDSGTLGWYRNTNGMGSFAAHALLTSPTSPTHVVACDLNADGFVDLAYSHASGASWLASTGPASFATPASISTDAPGIWLACADADGDGAHDLATLGDDDLAYHHNDGGTGTFSSSIVATGLTSPVCVTFADLDNANRLDLAVSTDPPGVVNSVLRTFTSTSPAAATYSEVVLASDLAYAGQVVAMDVDHDGRDDIVASDSYAAFVFITPLTSSSDVFRNANSRPHVLATGDLDSDGDDDLVVGTVATGILRTFPVISRHSQIQAQLAARNIAPPPGHSDRSSRAISDLVAKSSRCVTDTVLIPTGTYACPTFHPLITWPVNIAPVTPGGVTIDCANQSSDGVVLKAAPSPVTGSPLRGVVTVNDIDVVNSGSSGGLPAFAVSGTGAALTISNAAISEAAVGGSGGAVVVDDGGVLVVTNTSFTNCEAGGSGGAIYGTPSAGSVTISSVTLSGNTAGAGGAIAWTSPAALAMDSASTCNANKATAGNGGCLLVSTPSPDLSLSGVTVSNNSAAGSGGGLAVHRPTGAGGGSVAITSGTMFNDNVAAVDGGALAVSVAPGASAPASLSLSGVTAMGGSAGRAGGVVAIASRPGAAWATTITSSTFTSPNASIGGGLACAHPDYALSGPYAVSSFPTAAPASGATIACDGLTISTATALFGGGVFEADCSLSASANKLTLLSCSAQVAGAEGFAAEFASASFPVTGPDSPHSSTLIQPESYGPAWATPPVSAAFTSDFSGTVHASGVELGLDMAMTALDGYGQTVADPGMVVELTTPDFATASPLPATLVGTNSSGAVDLSTMAVFLNTDNLSAGIKTIDISVGTLMLSTTLEITLSC</sequence>
<dbReference type="OrthoDB" id="10022113at2759"/>
<proteinExistence type="predicted"/>
<name>A0A0L0DTA7_THETB</name>
<dbReference type="GeneID" id="25569024"/>
<evidence type="ECO:0000313" key="2">
    <source>
        <dbReference type="EMBL" id="KNC55281.1"/>
    </source>
</evidence>
<dbReference type="PANTHER" id="PTHR44103">
    <property type="entry name" value="PROPROTEIN CONVERTASE P"/>
    <property type="match status" value="1"/>
</dbReference>
<protein>
    <submittedName>
        <fullName evidence="2">Uncharacterized protein</fullName>
    </submittedName>
</protein>
<dbReference type="PANTHER" id="PTHR44103:SF1">
    <property type="entry name" value="PROPROTEIN CONVERTASE P"/>
    <property type="match status" value="1"/>
</dbReference>
<keyword evidence="1" id="KW-0732">Signal</keyword>
<evidence type="ECO:0000313" key="3">
    <source>
        <dbReference type="Proteomes" id="UP000054408"/>
    </source>
</evidence>
<dbReference type="AlphaFoldDB" id="A0A0L0DTA7"/>
<dbReference type="Proteomes" id="UP000054408">
    <property type="component" value="Unassembled WGS sequence"/>
</dbReference>
<dbReference type="SUPFAM" id="SSF69318">
    <property type="entry name" value="Integrin alpha N-terminal domain"/>
    <property type="match status" value="3"/>
</dbReference>
<keyword evidence="3" id="KW-1185">Reference proteome</keyword>
<evidence type="ECO:0000256" key="1">
    <source>
        <dbReference type="ARBA" id="ARBA00022729"/>
    </source>
</evidence>
<dbReference type="RefSeq" id="XP_013753103.1">
    <property type="nucleotide sequence ID" value="XM_013897649.1"/>
</dbReference>
<gene>
    <name evidence="2" type="ORF">AMSG_10921</name>
</gene>
<dbReference type="Pfam" id="PF13517">
    <property type="entry name" value="FG-GAP_3"/>
    <property type="match status" value="4"/>
</dbReference>
<reference evidence="2 3" key="1">
    <citation type="submission" date="2010-05" db="EMBL/GenBank/DDBJ databases">
        <title>The Genome Sequence of Thecamonas trahens ATCC 50062.</title>
        <authorList>
            <consortium name="The Broad Institute Genome Sequencing Platform"/>
            <person name="Russ C."/>
            <person name="Cuomo C."/>
            <person name="Shea T."/>
            <person name="Young S.K."/>
            <person name="Zeng Q."/>
            <person name="Koehrsen M."/>
            <person name="Haas B."/>
            <person name="Borodovsky M."/>
            <person name="Guigo R."/>
            <person name="Alvarado L."/>
            <person name="Berlin A."/>
            <person name="Bochicchio J."/>
            <person name="Borenstein D."/>
            <person name="Chapman S."/>
            <person name="Chen Z."/>
            <person name="Freedman E."/>
            <person name="Gellesch M."/>
            <person name="Goldberg J."/>
            <person name="Griggs A."/>
            <person name="Gujja S."/>
            <person name="Heilman E."/>
            <person name="Heiman D."/>
            <person name="Hepburn T."/>
            <person name="Howarth C."/>
            <person name="Jen D."/>
            <person name="Larson L."/>
            <person name="Mehta T."/>
            <person name="Park D."/>
            <person name="Pearson M."/>
            <person name="Roberts A."/>
            <person name="Saif S."/>
            <person name="Shenoy N."/>
            <person name="Sisk P."/>
            <person name="Stolte C."/>
            <person name="Sykes S."/>
            <person name="Thomson T."/>
            <person name="Walk T."/>
            <person name="White J."/>
            <person name="Yandava C."/>
            <person name="Burger G."/>
            <person name="Gray M.W."/>
            <person name="Holland P.W.H."/>
            <person name="King N."/>
            <person name="Lang F.B.F."/>
            <person name="Roger A.J."/>
            <person name="Ruiz-Trillo I."/>
            <person name="Lander E."/>
            <person name="Nusbaum C."/>
        </authorList>
    </citation>
    <scope>NUCLEOTIDE SEQUENCE [LARGE SCALE GENOMIC DNA]</scope>
    <source>
        <strain evidence="2 3">ATCC 50062</strain>
    </source>
</reference>
<dbReference type="eggNOG" id="ENOG502RX97">
    <property type="taxonomic scope" value="Eukaryota"/>
</dbReference>
<dbReference type="EMBL" id="GL349498">
    <property type="protein sequence ID" value="KNC55281.1"/>
    <property type="molecule type" value="Genomic_DNA"/>
</dbReference>
<accession>A0A0L0DTA7</accession>
<dbReference type="InterPro" id="IPR011050">
    <property type="entry name" value="Pectin_lyase_fold/virulence"/>
</dbReference>